<dbReference type="OMA" id="AMESACG"/>
<name>A0A5J4YVV2_PORPP</name>
<dbReference type="PANTHER" id="PTHR40743:SF1">
    <property type="entry name" value="POSSIBLE GLYCOSYLTRANSFERASE"/>
    <property type="match status" value="1"/>
</dbReference>
<dbReference type="Gene3D" id="3.40.50.11350">
    <property type="match status" value="1"/>
</dbReference>
<dbReference type="AlphaFoldDB" id="A0A5J4YVV2"/>
<keyword evidence="1" id="KW-0812">Transmembrane</keyword>
<dbReference type="PANTHER" id="PTHR40743">
    <property type="entry name" value="NUCLEOTIDE-DIPHOSPHO-SUGAR TRANSFERASE CONTAINING PROTEIN"/>
    <property type="match status" value="1"/>
</dbReference>
<evidence type="ECO:0000313" key="2">
    <source>
        <dbReference type="EMBL" id="KAA8495631.1"/>
    </source>
</evidence>
<dbReference type="Proteomes" id="UP000324585">
    <property type="component" value="Unassembled WGS sequence"/>
</dbReference>
<reference evidence="3" key="1">
    <citation type="journal article" date="2019" name="Nat. Commun.">
        <title>Expansion of phycobilisome linker gene families in mesophilic red algae.</title>
        <authorList>
            <person name="Lee J."/>
            <person name="Kim D."/>
            <person name="Bhattacharya D."/>
            <person name="Yoon H.S."/>
        </authorList>
    </citation>
    <scope>NUCLEOTIDE SEQUENCE [LARGE SCALE GENOMIC DNA]</scope>
    <source>
        <strain evidence="3">CCMP 1328</strain>
    </source>
</reference>
<organism evidence="2 3">
    <name type="scientific">Porphyridium purpureum</name>
    <name type="common">Red alga</name>
    <name type="synonym">Porphyridium cruentum</name>
    <dbReference type="NCBI Taxonomy" id="35688"/>
    <lineage>
        <taxon>Eukaryota</taxon>
        <taxon>Rhodophyta</taxon>
        <taxon>Bangiophyceae</taxon>
        <taxon>Porphyridiales</taxon>
        <taxon>Porphyridiaceae</taxon>
        <taxon>Porphyridium</taxon>
    </lineage>
</organism>
<gene>
    <name evidence="2" type="ORF">FVE85_1786</name>
</gene>
<keyword evidence="1" id="KW-1133">Transmembrane helix</keyword>
<proteinExistence type="predicted"/>
<keyword evidence="1" id="KW-0472">Membrane</keyword>
<accession>A0A5J4YVV2</accession>
<protein>
    <submittedName>
        <fullName evidence="2">Uncharacterized protein</fullName>
    </submittedName>
</protein>
<dbReference type="EMBL" id="VRMN01000003">
    <property type="protein sequence ID" value="KAA8495631.1"/>
    <property type="molecule type" value="Genomic_DNA"/>
</dbReference>
<keyword evidence="3" id="KW-1185">Reference proteome</keyword>
<evidence type="ECO:0000313" key="3">
    <source>
        <dbReference type="Proteomes" id="UP000324585"/>
    </source>
</evidence>
<feature type="transmembrane region" description="Helical" evidence="1">
    <location>
        <begin position="25"/>
        <end position="47"/>
    </location>
</feature>
<dbReference type="Gene3D" id="3.40.50.11340">
    <property type="match status" value="1"/>
</dbReference>
<sequence>MVLGECAAETRTLDRMRERLAWLPSLRATHVVAVCVVGLLSVAVTVWRTFPFASTAAEYDMELLAYTAQSRSPGSNQSWYAPKPGSSLDDAFGANEPFDVMRNTRNGDGGAAISRLLAMISAWEAARGTKLQDEDLFCVHSLLFKERIPFALMQAFSDAERRRLCSVILERKRSLMWQNDAVSVLFAQPDFGLGNRLRALAALLAHASATGKLLVVLWTKNQHLNASFYDLFAAGHQALVIHDFDPGTYPWCTEDKDPNCVLLDELNFIFAENPDRIHPEKFDWQKEDKRAAKAGKLHFFVKTAYVLRSSHNHAVEELRVDAVGVFLRRLRPNQAVYRLVDAALKALPVPIKNTVGVHVRSLAPEAEFETSRGENMSSAELEALRMNQKALYGERGYEILGSWRSATGPQAFTRHLASLDASVHFFVASDSESAYEALSNAFPNRVHRASGGTTCGRPRDCACVQFAFTDIILLGHTAQLFGSGYSSFSEVAKRRGDIPMQLAGKHF</sequence>
<comment type="caution">
    <text evidence="2">The sequence shown here is derived from an EMBL/GenBank/DDBJ whole genome shotgun (WGS) entry which is preliminary data.</text>
</comment>
<evidence type="ECO:0000256" key="1">
    <source>
        <dbReference type="SAM" id="Phobius"/>
    </source>
</evidence>